<accession>A0ABN9QYS3</accession>
<protein>
    <submittedName>
        <fullName evidence="3">Uncharacterized protein</fullName>
    </submittedName>
</protein>
<evidence type="ECO:0000313" key="4">
    <source>
        <dbReference type="Proteomes" id="UP001189429"/>
    </source>
</evidence>
<keyword evidence="2" id="KW-0472">Membrane</keyword>
<gene>
    <name evidence="3" type="ORF">PCOR1329_LOCUS16114</name>
</gene>
<evidence type="ECO:0000313" key="3">
    <source>
        <dbReference type="EMBL" id="CAK0811556.1"/>
    </source>
</evidence>
<organism evidence="3 4">
    <name type="scientific">Prorocentrum cordatum</name>
    <dbReference type="NCBI Taxonomy" id="2364126"/>
    <lineage>
        <taxon>Eukaryota</taxon>
        <taxon>Sar</taxon>
        <taxon>Alveolata</taxon>
        <taxon>Dinophyceae</taxon>
        <taxon>Prorocentrales</taxon>
        <taxon>Prorocentraceae</taxon>
        <taxon>Prorocentrum</taxon>
    </lineage>
</organism>
<keyword evidence="2" id="KW-0812">Transmembrane</keyword>
<feature type="transmembrane region" description="Helical" evidence="2">
    <location>
        <begin position="38"/>
        <end position="63"/>
    </location>
</feature>
<proteinExistence type="predicted"/>
<evidence type="ECO:0000256" key="2">
    <source>
        <dbReference type="SAM" id="Phobius"/>
    </source>
</evidence>
<dbReference type="Proteomes" id="UP001189429">
    <property type="component" value="Unassembled WGS sequence"/>
</dbReference>
<keyword evidence="2" id="KW-1133">Transmembrane helix</keyword>
<reference evidence="3" key="1">
    <citation type="submission" date="2023-10" db="EMBL/GenBank/DDBJ databases">
        <authorList>
            <person name="Chen Y."/>
            <person name="Shah S."/>
            <person name="Dougan E. K."/>
            <person name="Thang M."/>
            <person name="Chan C."/>
        </authorList>
    </citation>
    <scope>NUCLEOTIDE SEQUENCE [LARGE SCALE GENOMIC DNA]</scope>
</reference>
<dbReference type="EMBL" id="CAUYUJ010004915">
    <property type="protein sequence ID" value="CAK0811556.1"/>
    <property type="molecule type" value="Genomic_DNA"/>
</dbReference>
<feature type="region of interest" description="Disordered" evidence="1">
    <location>
        <begin position="186"/>
        <end position="221"/>
    </location>
</feature>
<name>A0ABN9QYS3_9DINO</name>
<sequence length="384" mass="41243">MGFLALAGVAASTLPLSTLVDLDTASNCLLARQVLGSFWTGAGLLFIFGVLLGVTGTCIHAACGCPMPWPAGRRAVDEGHGLAAPDLAHAMLRERLQERDGEGAASWGWQGWAFWFAMTPDGDVYPHALTIPGFSGVAAFDDDNHIIQESAAGTVLRKIEQVHGHDWQPSPMKFFAALELAGVSLQHSPDAGNRSSGARPGTRRRLAGKQPIASGATQSGNVDVGYEHLPDAAPNVWIVKGSSGNTSAHTVIGNAAVDENAASRASLCRHTKWRHECGLGASDIGVGDHELLGHKVLEISVGYDQLNITELACVELLMRKAQLAEWRHRERLTSRAGSDDMLEDEFLYLGTGETRGLIVVAPALQDHIRQELHQEYATAKERRK</sequence>
<comment type="caution">
    <text evidence="3">The sequence shown here is derived from an EMBL/GenBank/DDBJ whole genome shotgun (WGS) entry which is preliminary data.</text>
</comment>
<evidence type="ECO:0000256" key="1">
    <source>
        <dbReference type="SAM" id="MobiDB-lite"/>
    </source>
</evidence>
<keyword evidence="4" id="KW-1185">Reference proteome</keyword>
<feature type="non-terminal residue" evidence="3">
    <location>
        <position position="384"/>
    </location>
</feature>